<proteinExistence type="inferred from homology"/>
<evidence type="ECO:0000313" key="13">
    <source>
        <dbReference type="Proteomes" id="UP000051236"/>
    </source>
</evidence>
<keyword evidence="9" id="KW-0479">Metal-binding</keyword>
<comment type="similarity">
    <text evidence="9">Belongs to the anthranilate phosphoribosyltransferase family.</text>
</comment>
<keyword evidence="5 9" id="KW-0822">Tryptophan biosynthesis</keyword>
<reference evidence="12 13" key="1">
    <citation type="journal article" date="2015" name="Genome Announc.">
        <title>Expanding the biotechnology potential of lactobacilli through comparative genomics of 213 strains and associated genera.</title>
        <authorList>
            <person name="Sun Z."/>
            <person name="Harris H.M."/>
            <person name="McCann A."/>
            <person name="Guo C."/>
            <person name="Argimon S."/>
            <person name="Zhang W."/>
            <person name="Yang X."/>
            <person name="Jeffery I.B."/>
            <person name="Cooney J.C."/>
            <person name="Kagawa T.F."/>
            <person name="Liu W."/>
            <person name="Song Y."/>
            <person name="Salvetti E."/>
            <person name="Wrobel A."/>
            <person name="Rasinkangas P."/>
            <person name="Parkhill J."/>
            <person name="Rea M.C."/>
            <person name="O'Sullivan O."/>
            <person name="Ritari J."/>
            <person name="Douillard F.P."/>
            <person name="Paul Ross R."/>
            <person name="Yang R."/>
            <person name="Briner A.E."/>
            <person name="Felis G.E."/>
            <person name="de Vos W.M."/>
            <person name="Barrangou R."/>
            <person name="Klaenhammer T.R."/>
            <person name="Caufield P.W."/>
            <person name="Cui Y."/>
            <person name="Zhang H."/>
            <person name="O'Toole P.W."/>
        </authorList>
    </citation>
    <scope>NUCLEOTIDE SEQUENCE [LARGE SCALE GENOMIC DNA]</scope>
    <source>
        <strain evidence="12 13">DSM 18527</strain>
    </source>
</reference>
<evidence type="ECO:0000256" key="6">
    <source>
        <dbReference type="ARBA" id="ARBA00023141"/>
    </source>
</evidence>
<keyword evidence="2 9" id="KW-0028">Amino-acid biosynthesis</keyword>
<evidence type="ECO:0000256" key="3">
    <source>
        <dbReference type="ARBA" id="ARBA00022676"/>
    </source>
</evidence>
<comment type="caution">
    <text evidence="9">Lacks conserved residue(s) required for the propagation of feature annotation.</text>
</comment>
<dbReference type="EMBL" id="AZGA01000016">
    <property type="protein sequence ID" value="KRM35066.1"/>
    <property type="molecule type" value="Genomic_DNA"/>
</dbReference>
<evidence type="ECO:0000259" key="11">
    <source>
        <dbReference type="Pfam" id="PF02885"/>
    </source>
</evidence>
<keyword evidence="3 9" id="KW-0328">Glycosyltransferase</keyword>
<feature type="binding site" evidence="9">
    <location>
        <position position="165"/>
    </location>
    <ligand>
        <name>anthranilate</name>
        <dbReference type="ChEBI" id="CHEBI:16567"/>
        <label>2</label>
    </ligand>
</feature>
<comment type="function">
    <text evidence="9">Catalyzes the transfer of the phosphoribosyl group of 5-phosphorylribose-1-pyrophosphate (PRPP) to anthranilate to yield N-(5'-phosphoribosyl)-anthranilate (PRA).</text>
</comment>
<evidence type="ECO:0000256" key="2">
    <source>
        <dbReference type="ARBA" id="ARBA00022605"/>
    </source>
</evidence>
<feature type="domain" description="Glycosyl transferase family 3" evidence="10">
    <location>
        <begin position="73"/>
        <end position="323"/>
    </location>
</feature>
<evidence type="ECO:0000256" key="9">
    <source>
        <dbReference type="HAMAP-Rule" id="MF_00211"/>
    </source>
</evidence>
<protein>
    <recommendedName>
        <fullName evidence="9">Anthranilate phosphoribosyltransferase</fullName>
        <ecNumber evidence="9">2.4.2.18</ecNumber>
    </recommendedName>
</protein>
<evidence type="ECO:0000259" key="10">
    <source>
        <dbReference type="Pfam" id="PF00591"/>
    </source>
</evidence>
<dbReference type="InterPro" id="IPR005940">
    <property type="entry name" value="Anthranilate_Pribosyl_Tfrase"/>
</dbReference>
<dbReference type="PANTHER" id="PTHR43285">
    <property type="entry name" value="ANTHRANILATE PHOSPHORIBOSYLTRANSFERASE"/>
    <property type="match status" value="1"/>
</dbReference>
<sequence>MIKEAIEKMINQQNLTFSESQAVLNEIMTGQVPDIQIASLLTGLTIKNPTPDEIAGAASAMRHQALAFPKVDDVLEIVGTGGDHSNSFNISSTSAIVVSAAGVKVAKHGNRAASSKSGAADVLEALGININQSPEVGYQSLADNNFCFLFAQEYHKSMRFVAPVRKALGFRTIFNILGPLANPAHPQMQLFGVYNANLLEPMAEVLNKLGVARAMIVHSEDGLDELTTTAANQVVELNQGKITHYTLTPEELGFKRAKHEDLVGGTPAENAAITREVLKNVQSPRLDAVLLNAGAALHLAKPELTIAQGIDLARQTIATGKAQAQLTKLVNFSQNAEDVVA</sequence>
<comment type="similarity">
    <text evidence="8">In the C-terminal section; belongs to the anthranilate phosphoribosyltransferase family.</text>
</comment>
<dbReference type="InterPro" id="IPR036320">
    <property type="entry name" value="Glycosyl_Trfase_fam3_N_dom_sf"/>
</dbReference>
<comment type="subunit">
    <text evidence="9">Homodimer.</text>
</comment>
<dbReference type="eggNOG" id="COG0547">
    <property type="taxonomic scope" value="Bacteria"/>
</dbReference>
<feature type="binding site" evidence="9">
    <location>
        <begin position="89"/>
        <end position="92"/>
    </location>
    <ligand>
        <name>5-phospho-alpha-D-ribose 1-diphosphate</name>
        <dbReference type="ChEBI" id="CHEBI:58017"/>
    </ligand>
</feature>
<dbReference type="GO" id="GO:0000287">
    <property type="term" value="F:magnesium ion binding"/>
    <property type="evidence" value="ECO:0007669"/>
    <property type="project" value="UniProtKB-UniRule"/>
</dbReference>
<dbReference type="InterPro" id="IPR017459">
    <property type="entry name" value="Glycosyl_Trfase_fam3_N_dom"/>
</dbReference>
<feature type="binding site" evidence="9">
    <location>
        <begin position="107"/>
        <end position="115"/>
    </location>
    <ligand>
        <name>5-phospho-alpha-D-ribose 1-diphosphate</name>
        <dbReference type="ChEBI" id="CHEBI:58017"/>
    </ligand>
</feature>
<comment type="cofactor">
    <cofactor evidence="9">
        <name>Mg(2+)</name>
        <dbReference type="ChEBI" id="CHEBI:18420"/>
    </cofactor>
    <text evidence="9">Binds 2 magnesium ions per monomer.</text>
</comment>
<dbReference type="STRING" id="1423734.FC83_GL001192"/>
<dbReference type="FunFam" id="3.40.1030.10:FF:000002">
    <property type="entry name" value="Anthranilate phosphoribosyltransferase"/>
    <property type="match status" value="1"/>
</dbReference>
<keyword evidence="4 9" id="KW-0808">Transferase</keyword>
<feature type="binding site" evidence="9">
    <location>
        <position position="225"/>
    </location>
    <ligand>
        <name>Mg(2+)</name>
        <dbReference type="ChEBI" id="CHEBI:18420"/>
        <label>2</label>
    </ligand>
</feature>
<dbReference type="AlphaFoldDB" id="X0PTA7"/>
<dbReference type="NCBIfam" id="TIGR01245">
    <property type="entry name" value="trpD"/>
    <property type="match status" value="1"/>
</dbReference>
<dbReference type="HAMAP" id="MF_00211">
    <property type="entry name" value="TrpD"/>
    <property type="match status" value="1"/>
</dbReference>
<dbReference type="Pfam" id="PF00591">
    <property type="entry name" value="Glycos_transf_3"/>
    <property type="match status" value="1"/>
</dbReference>
<dbReference type="GO" id="GO:0005829">
    <property type="term" value="C:cytosol"/>
    <property type="evidence" value="ECO:0007669"/>
    <property type="project" value="TreeGrafter"/>
</dbReference>
<feature type="binding site" evidence="9">
    <location>
        <position position="225"/>
    </location>
    <ligand>
        <name>Mg(2+)</name>
        <dbReference type="ChEBI" id="CHEBI:18420"/>
        <label>1</label>
    </ligand>
</feature>
<dbReference type="InterPro" id="IPR035902">
    <property type="entry name" value="Nuc_phospho_transferase"/>
</dbReference>
<keyword evidence="13" id="KW-1185">Reference proteome</keyword>
<dbReference type="SUPFAM" id="SSF47648">
    <property type="entry name" value="Nucleoside phosphorylase/phosphoribosyltransferase N-terminal domain"/>
    <property type="match status" value="1"/>
</dbReference>
<keyword evidence="9" id="KW-0460">Magnesium</keyword>
<feature type="binding site" evidence="9">
    <location>
        <position position="79"/>
    </location>
    <ligand>
        <name>5-phospho-alpha-D-ribose 1-diphosphate</name>
        <dbReference type="ChEBI" id="CHEBI:58017"/>
    </ligand>
</feature>
<dbReference type="GO" id="GO:0000162">
    <property type="term" value="P:L-tryptophan biosynthetic process"/>
    <property type="evidence" value="ECO:0007669"/>
    <property type="project" value="UniProtKB-UniRule"/>
</dbReference>
<evidence type="ECO:0000256" key="7">
    <source>
        <dbReference type="ARBA" id="ARBA00052328"/>
    </source>
</evidence>
<feature type="binding site" evidence="9">
    <location>
        <position position="224"/>
    </location>
    <ligand>
        <name>Mg(2+)</name>
        <dbReference type="ChEBI" id="CHEBI:18420"/>
        <label>2</label>
    </ligand>
</feature>
<comment type="pathway">
    <text evidence="1 9">Amino-acid biosynthesis; L-tryptophan biosynthesis; L-tryptophan from chorismate: step 2/5.</text>
</comment>
<evidence type="ECO:0000256" key="4">
    <source>
        <dbReference type="ARBA" id="ARBA00022679"/>
    </source>
</evidence>
<gene>
    <name evidence="9" type="primary">trpD</name>
    <name evidence="12" type="ORF">FC83_GL001192</name>
</gene>
<dbReference type="OrthoDB" id="9806430at2"/>
<feature type="binding site" evidence="9">
    <location>
        <position position="119"/>
    </location>
    <ligand>
        <name>5-phospho-alpha-D-ribose 1-diphosphate</name>
        <dbReference type="ChEBI" id="CHEBI:58017"/>
    </ligand>
</feature>
<dbReference type="PATRIC" id="fig|1423734.3.peg.1205"/>
<feature type="domain" description="Glycosyl transferase family 3 N-terminal" evidence="11">
    <location>
        <begin position="3"/>
        <end position="65"/>
    </location>
</feature>
<feature type="binding site" evidence="9">
    <location>
        <begin position="82"/>
        <end position="83"/>
    </location>
    <ligand>
        <name>5-phospho-alpha-D-ribose 1-diphosphate</name>
        <dbReference type="ChEBI" id="CHEBI:58017"/>
    </ligand>
</feature>
<dbReference type="Gene3D" id="1.20.970.10">
    <property type="entry name" value="Transferase, Pyrimidine Nucleoside Phosphorylase, Chain C"/>
    <property type="match status" value="1"/>
</dbReference>
<dbReference type="PANTHER" id="PTHR43285:SF2">
    <property type="entry name" value="ANTHRANILATE PHOSPHORIBOSYLTRANSFERASE"/>
    <property type="match status" value="1"/>
</dbReference>
<accession>X0PTA7</accession>
<feature type="binding site" evidence="9">
    <location>
        <position position="110"/>
    </location>
    <ligand>
        <name>anthranilate</name>
        <dbReference type="ChEBI" id="CHEBI:16567"/>
        <label>1</label>
    </ligand>
</feature>
<keyword evidence="6 9" id="KW-0057">Aromatic amino acid biosynthesis</keyword>
<dbReference type="Pfam" id="PF02885">
    <property type="entry name" value="Glycos_trans_3N"/>
    <property type="match status" value="1"/>
</dbReference>
<dbReference type="Proteomes" id="UP000051236">
    <property type="component" value="Unassembled WGS sequence"/>
</dbReference>
<dbReference type="SUPFAM" id="SSF52418">
    <property type="entry name" value="Nucleoside phosphorylase/phosphoribosyltransferase catalytic domain"/>
    <property type="match status" value="1"/>
</dbReference>
<feature type="binding site" evidence="9">
    <location>
        <position position="91"/>
    </location>
    <ligand>
        <name>Mg(2+)</name>
        <dbReference type="ChEBI" id="CHEBI:18420"/>
        <label>1</label>
    </ligand>
</feature>
<dbReference type="EC" id="2.4.2.18" evidence="9"/>
<evidence type="ECO:0000256" key="1">
    <source>
        <dbReference type="ARBA" id="ARBA00004907"/>
    </source>
</evidence>
<feature type="binding site" evidence="9">
    <location>
        <position position="79"/>
    </location>
    <ligand>
        <name>anthranilate</name>
        <dbReference type="ChEBI" id="CHEBI:16567"/>
        <label>1</label>
    </ligand>
</feature>
<dbReference type="GO" id="GO:0004048">
    <property type="term" value="F:anthranilate phosphoribosyltransferase activity"/>
    <property type="evidence" value="ECO:0007669"/>
    <property type="project" value="UniProtKB-UniRule"/>
</dbReference>
<feature type="binding site" evidence="9">
    <location>
        <position position="87"/>
    </location>
    <ligand>
        <name>5-phospho-alpha-D-ribose 1-diphosphate</name>
        <dbReference type="ChEBI" id="CHEBI:58017"/>
    </ligand>
</feature>
<comment type="catalytic activity">
    <reaction evidence="7 9">
        <text>N-(5-phospho-beta-D-ribosyl)anthranilate + diphosphate = 5-phospho-alpha-D-ribose 1-diphosphate + anthranilate</text>
        <dbReference type="Rhea" id="RHEA:11768"/>
        <dbReference type="ChEBI" id="CHEBI:16567"/>
        <dbReference type="ChEBI" id="CHEBI:18277"/>
        <dbReference type="ChEBI" id="CHEBI:33019"/>
        <dbReference type="ChEBI" id="CHEBI:58017"/>
        <dbReference type="EC" id="2.4.2.18"/>
    </reaction>
</comment>
<evidence type="ECO:0000256" key="5">
    <source>
        <dbReference type="ARBA" id="ARBA00022822"/>
    </source>
</evidence>
<dbReference type="UniPathway" id="UPA00035">
    <property type="reaction ID" value="UER00041"/>
</dbReference>
<organism evidence="12 13">
    <name type="scientific">Agrilactobacillus composti DSM 18527 = JCM 14202</name>
    <dbReference type="NCBI Taxonomy" id="1423734"/>
    <lineage>
        <taxon>Bacteria</taxon>
        <taxon>Bacillati</taxon>
        <taxon>Bacillota</taxon>
        <taxon>Bacilli</taxon>
        <taxon>Lactobacillales</taxon>
        <taxon>Lactobacillaceae</taxon>
        <taxon>Agrilactobacillus</taxon>
    </lineage>
</organism>
<name>X0PTA7_9LACO</name>
<dbReference type="InterPro" id="IPR000312">
    <property type="entry name" value="Glycosyl_Trfase_fam3"/>
</dbReference>
<comment type="caution">
    <text evidence="12">The sequence shown here is derived from an EMBL/GenBank/DDBJ whole genome shotgun (WGS) entry which is preliminary data.</text>
</comment>
<evidence type="ECO:0000313" key="12">
    <source>
        <dbReference type="EMBL" id="KRM35066.1"/>
    </source>
</evidence>
<dbReference type="RefSeq" id="WP_035453620.1">
    <property type="nucleotide sequence ID" value="NZ_AZGA01000016.1"/>
</dbReference>
<dbReference type="Gene3D" id="3.40.1030.10">
    <property type="entry name" value="Nucleoside phosphorylase/phosphoribosyltransferase catalytic domain"/>
    <property type="match status" value="1"/>
</dbReference>
<evidence type="ECO:0000256" key="8">
    <source>
        <dbReference type="ARBA" id="ARBA00061188"/>
    </source>
</evidence>